<dbReference type="RefSeq" id="WP_137698085.1">
    <property type="nucleotide sequence ID" value="NZ_CP061336.1"/>
</dbReference>
<gene>
    <name evidence="2" type="ORF">EHE19_004470</name>
</gene>
<keyword evidence="3" id="KW-1185">Reference proteome</keyword>
<evidence type="ECO:0000313" key="2">
    <source>
        <dbReference type="EMBL" id="QNU67726.1"/>
    </source>
</evidence>
<feature type="domain" description="Phage tail collar" evidence="1">
    <location>
        <begin position="6"/>
        <end position="61"/>
    </location>
</feature>
<proteinExistence type="predicted"/>
<dbReference type="AlphaFoldDB" id="A0A4U7JDN8"/>
<dbReference type="EMBL" id="CP061336">
    <property type="protein sequence ID" value="QNU67726.1"/>
    <property type="molecule type" value="Genomic_DNA"/>
</dbReference>
<dbReference type="SUPFAM" id="SSF88874">
    <property type="entry name" value="Receptor-binding domain of short tail fibre protein gp12"/>
    <property type="match status" value="1"/>
</dbReference>
<accession>A0A4U7JDN8</accession>
<dbReference type="InterPro" id="IPR011083">
    <property type="entry name" value="Phage_tail_collar_dom"/>
</dbReference>
<dbReference type="Pfam" id="PF07484">
    <property type="entry name" value="Collar"/>
    <property type="match status" value="1"/>
</dbReference>
<protein>
    <submittedName>
        <fullName evidence="2">Tail fiber protein</fullName>
    </submittedName>
</protein>
<dbReference type="Gene3D" id="3.90.1340.10">
    <property type="entry name" value="Phage tail collar domain"/>
    <property type="match status" value="1"/>
</dbReference>
<dbReference type="InterPro" id="IPR037053">
    <property type="entry name" value="Phage_tail_collar_dom_sf"/>
</dbReference>
<dbReference type="KEGG" id="rher:EHE19_004470"/>
<reference evidence="2 3" key="1">
    <citation type="submission" date="2020-09" db="EMBL/GenBank/DDBJ databases">
        <title>Characterization and genome sequencing of Ruminiclostridium sp. nov. MA18.</title>
        <authorList>
            <person name="Rettenmaier R."/>
            <person name="Kowollik M.-L."/>
            <person name="Liebl W."/>
            <person name="Zverlov V."/>
        </authorList>
    </citation>
    <scope>NUCLEOTIDE SEQUENCE [LARGE SCALE GENOMIC DNA]</scope>
    <source>
        <strain evidence="2 3">MA18</strain>
    </source>
</reference>
<name>A0A4U7JDN8_9FIRM</name>
<dbReference type="Proteomes" id="UP000306409">
    <property type="component" value="Chromosome"/>
</dbReference>
<dbReference type="OrthoDB" id="9810174at2"/>
<sequence>MDYYLGGIILLPYNFSISGWIACEGQILQISQNQALFSLIGNTYGGNGNTTFALPDLRNASPLPGMRYFISTHGLYPPRT</sequence>
<organism evidence="2 3">
    <name type="scientific">Ruminiclostridium herbifermentans</name>
    <dbReference type="NCBI Taxonomy" id="2488810"/>
    <lineage>
        <taxon>Bacteria</taxon>
        <taxon>Bacillati</taxon>
        <taxon>Bacillota</taxon>
        <taxon>Clostridia</taxon>
        <taxon>Eubacteriales</taxon>
        <taxon>Oscillospiraceae</taxon>
        <taxon>Ruminiclostridium</taxon>
    </lineage>
</organism>
<evidence type="ECO:0000259" key="1">
    <source>
        <dbReference type="Pfam" id="PF07484"/>
    </source>
</evidence>
<evidence type="ECO:0000313" key="3">
    <source>
        <dbReference type="Proteomes" id="UP000306409"/>
    </source>
</evidence>